<keyword evidence="1" id="KW-0446">Lipid-binding</keyword>
<proteinExistence type="predicted"/>
<evidence type="ECO:0000313" key="3">
    <source>
        <dbReference type="Proteomes" id="UP000193834"/>
    </source>
</evidence>
<dbReference type="InterPro" id="IPR003797">
    <property type="entry name" value="DegV"/>
</dbReference>
<dbReference type="InterPro" id="IPR050270">
    <property type="entry name" value="DegV_domain_contain"/>
</dbReference>
<name>A0A1X7IKC0_9BACL</name>
<gene>
    <name evidence="2" type="ORF">SAMN06295960_0518</name>
</gene>
<dbReference type="PANTHER" id="PTHR33434:SF2">
    <property type="entry name" value="FATTY ACID-BINDING PROTEIN TM_1468"/>
    <property type="match status" value="1"/>
</dbReference>
<dbReference type="RefSeq" id="WP_085492775.1">
    <property type="nucleotide sequence ID" value="NZ_FXAZ01000001.1"/>
</dbReference>
<dbReference type="PROSITE" id="PS51482">
    <property type="entry name" value="DEGV"/>
    <property type="match status" value="1"/>
</dbReference>
<reference evidence="2 3" key="1">
    <citation type="submission" date="2017-04" db="EMBL/GenBank/DDBJ databases">
        <authorList>
            <person name="Afonso C.L."/>
            <person name="Miller P.J."/>
            <person name="Scott M.A."/>
            <person name="Spackman E."/>
            <person name="Goraichik I."/>
            <person name="Dimitrov K.M."/>
            <person name="Suarez D.L."/>
            <person name="Swayne D.E."/>
        </authorList>
    </citation>
    <scope>NUCLEOTIDE SEQUENCE [LARGE SCALE GENOMIC DNA]</scope>
    <source>
        <strain evidence="2 3">11</strain>
    </source>
</reference>
<dbReference type="InterPro" id="IPR043168">
    <property type="entry name" value="DegV_C"/>
</dbReference>
<evidence type="ECO:0000256" key="1">
    <source>
        <dbReference type="ARBA" id="ARBA00023121"/>
    </source>
</evidence>
<dbReference type="Pfam" id="PF02645">
    <property type="entry name" value="DegV"/>
    <property type="match status" value="1"/>
</dbReference>
<dbReference type="PANTHER" id="PTHR33434">
    <property type="entry name" value="DEGV DOMAIN-CONTAINING PROTEIN DR_1986-RELATED"/>
    <property type="match status" value="1"/>
</dbReference>
<sequence>MAQVRIVTDSTADIPVELRERYGIEMVPLKVHFGHEMYQDAVTIDADQFYQKLVESPKLPTTSQPSPVEFLDVFNRLNEEPDTPIISIHLSSAFSGTYQSAMLAKSMMEEASDITIVDSKSASYGFGSFVVLAAKMAQDGKTKEEILEAIQWMQEHRKLFFLVDSLEYLQKGGRIGKAAALFGTLLNIKPILSIDAEGEVYSVEKVRGSKKAVQRIVDMLEQDFKDVPVHVAVGYTDSLAATEPVVAALKTHLDIKSLMHTRIGAVIGTHVGLGVAAVFMWPAVGPDGEPIPETQ</sequence>
<dbReference type="Proteomes" id="UP000193834">
    <property type="component" value="Unassembled WGS sequence"/>
</dbReference>
<dbReference type="OrthoDB" id="9780660at2"/>
<evidence type="ECO:0000313" key="2">
    <source>
        <dbReference type="EMBL" id="SMG14969.1"/>
    </source>
</evidence>
<organism evidence="2 3">
    <name type="scientific">Paenibacillus aquistagni</name>
    <dbReference type="NCBI Taxonomy" id="1852522"/>
    <lineage>
        <taxon>Bacteria</taxon>
        <taxon>Bacillati</taxon>
        <taxon>Bacillota</taxon>
        <taxon>Bacilli</taxon>
        <taxon>Bacillales</taxon>
        <taxon>Paenibacillaceae</taxon>
        <taxon>Paenibacillus</taxon>
    </lineage>
</organism>
<dbReference type="EMBL" id="FXAZ01000001">
    <property type="protein sequence ID" value="SMG14969.1"/>
    <property type="molecule type" value="Genomic_DNA"/>
</dbReference>
<protein>
    <submittedName>
        <fullName evidence="2">EDD domain protein, DegV family</fullName>
    </submittedName>
</protein>
<dbReference type="STRING" id="1852522.SAMN06295960_0518"/>
<accession>A0A1X7IKC0</accession>
<dbReference type="AlphaFoldDB" id="A0A1X7IKC0"/>
<dbReference type="GO" id="GO:0008289">
    <property type="term" value="F:lipid binding"/>
    <property type="evidence" value="ECO:0007669"/>
    <property type="project" value="UniProtKB-KW"/>
</dbReference>
<dbReference type="Gene3D" id="3.40.50.10170">
    <property type="match status" value="1"/>
</dbReference>
<dbReference type="NCBIfam" id="TIGR00762">
    <property type="entry name" value="DegV"/>
    <property type="match status" value="1"/>
</dbReference>
<keyword evidence="3" id="KW-1185">Reference proteome</keyword>
<dbReference type="SUPFAM" id="SSF82549">
    <property type="entry name" value="DAK1/DegV-like"/>
    <property type="match status" value="1"/>
</dbReference>
<dbReference type="Gene3D" id="3.30.1180.10">
    <property type="match status" value="1"/>
</dbReference>